<feature type="transmembrane region" description="Helical" evidence="1">
    <location>
        <begin position="97"/>
        <end position="119"/>
    </location>
</feature>
<comment type="caution">
    <text evidence="2">The sequence shown here is derived from an EMBL/GenBank/DDBJ whole genome shotgun (WGS) entry which is preliminary data.</text>
</comment>
<evidence type="ECO:0000313" key="3">
    <source>
        <dbReference type="Proteomes" id="UP000324996"/>
    </source>
</evidence>
<feature type="transmembrane region" description="Helical" evidence="1">
    <location>
        <begin position="12"/>
        <end position="29"/>
    </location>
</feature>
<dbReference type="Proteomes" id="UP000324996">
    <property type="component" value="Unassembled WGS sequence"/>
</dbReference>
<feature type="transmembrane region" description="Helical" evidence="1">
    <location>
        <begin position="41"/>
        <end position="58"/>
    </location>
</feature>
<keyword evidence="1" id="KW-1133">Transmembrane helix</keyword>
<reference evidence="2 3" key="1">
    <citation type="submission" date="2019-09" db="EMBL/GenBank/DDBJ databases">
        <title>NBRP : Genome information of microbial organism related human and environment.</title>
        <authorList>
            <person name="Hattori M."/>
            <person name="Oshima K."/>
            <person name="Inaba H."/>
            <person name="Suda W."/>
            <person name="Sakamoto M."/>
            <person name="Iino T."/>
            <person name="Kitahara M."/>
            <person name="Oshida Y."/>
            <person name="Iida T."/>
            <person name="Kudo T."/>
            <person name="Itoh T."/>
            <person name="Ohkuma M."/>
        </authorList>
    </citation>
    <scope>NUCLEOTIDE SEQUENCE [LARGE SCALE GENOMIC DNA]</scope>
    <source>
        <strain evidence="2 3">Q-1</strain>
    </source>
</reference>
<keyword evidence="1" id="KW-0472">Membrane</keyword>
<keyword evidence="1" id="KW-0812">Transmembrane</keyword>
<evidence type="ECO:0000256" key="1">
    <source>
        <dbReference type="SAM" id="Phobius"/>
    </source>
</evidence>
<gene>
    <name evidence="2" type="ORF">JCM17846_29430</name>
</gene>
<feature type="transmembrane region" description="Helical" evidence="1">
    <location>
        <begin position="65"/>
        <end position="85"/>
    </location>
</feature>
<evidence type="ECO:0000313" key="2">
    <source>
        <dbReference type="EMBL" id="GER05261.1"/>
    </source>
</evidence>
<dbReference type="EMBL" id="BKCN01000020">
    <property type="protein sequence ID" value="GER05261.1"/>
    <property type="molecule type" value="Genomic_DNA"/>
</dbReference>
<dbReference type="RefSeq" id="WP_150007355.1">
    <property type="nucleotide sequence ID" value="NZ_BKCN01000020.1"/>
</dbReference>
<protein>
    <recommendedName>
        <fullName evidence="4">VanZ-like domain-containing protein</fullName>
    </recommendedName>
</protein>
<proteinExistence type="predicted"/>
<name>A0A5A7NA62_9PROT</name>
<sequence length="124" mass="13967">MPIEFWRFLRRLVVILIGLNILFGSLYPISNGLDLNISDKLQHFAAYFLLALALGMSSRPLSRRLLYFILAALFGAGIEIIQPLVGRDMAFADFQVNLLGVGFGGILGIIIRPYFLFYLKTRKA</sequence>
<dbReference type="AlphaFoldDB" id="A0A5A7NA62"/>
<accession>A0A5A7NA62</accession>
<evidence type="ECO:0008006" key="4">
    <source>
        <dbReference type="Google" id="ProtNLM"/>
    </source>
</evidence>
<dbReference type="NCBIfam" id="NF037970">
    <property type="entry name" value="vanZ_1"/>
    <property type="match status" value="1"/>
</dbReference>
<keyword evidence="3" id="KW-1185">Reference proteome</keyword>
<organism evidence="2 3">
    <name type="scientific">Iodidimonas nitroreducens</name>
    <dbReference type="NCBI Taxonomy" id="1236968"/>
    <lineage>
        <taxon>Bacteria</taxon>
        <taxon>Pseudomonadati</taxon>
        <taxon>Pseudomonadota</taxon>
        <taxon>Alphaproteobacteria</taxon>
        <taxon>Iodidimonadales</taxon>
        <taxon>Iodidimonadaceae</taxon>
        <taxon>Iodidimonas</taxon>
    </lineage>
</organism>